<sequence>MIPIVSPPPASRASTATAPLSSTALASPVSPQRPRVEGIARVVAVDCVDGERVWLEPEQTTSCGGCAAASRCGAKGVGTLASRLEARRFPLSANVASPPLRIGERVVIGVEERSLVRASLTAYAIPLLTAFAAGGVAEGLVGSDAVTMFAMLGGLGAGLLLAGGVARRLSARGELAPRYLRRARADESCSTDSTG</sequence>
<evidence type="ECO:0000313" key="4">
    <source>
        <dbReference type="Proteomes" id="UP000480275"/>
    </source>
</evidence>
<feature type="transmembrane region" description="Helical" evidence="2">
    <location>
        <begin position="120"/>
        <end position="140"/>
    </location>
</feature>
<evidence type="ECO:0000313" key="3">
    <source>
        <dbReference type="EMBL" id="MQY52163.1"/>
    </source>
</evidence>
<keyword evidence="2" id="KW-0472">Membrane</keyword>
<dbReference type="Pfam" id="PF04246">
    <property type="entry name" value="RseC_MucC"/>
    <property type="match status" value="1"/>
</dbReference>
<feature type="region of interest" description="Disordered" evidence="1">
    <location>
        <begin position="1"/>
        <end position="30"/>
    </location>
</feature>
<dbReference type="EMBL" id="WIXJ01000007">
    <property type="protein sequence ID" value="MQY52163.1"/>
    <property type="molecule type" value="Genomic_DNA"/>
</dbReference>
<feature type="compositionally biased region" description="Pro residues" evidence="1">
    <location>
        <begin position="1"/>
        <end position="10"/>
    </location>
</feature>
<comment type="caution">
    <text evidence="3">The sequence shown here is derived from an EMBL/GenBank/DDBJ whole genome shotgun (WGS) entry which is preliminary data.</text>
</comment>
<dbReference type="PANTHER" id="PTHR35867:SF1">
    <property type="entry name" value="PROTEIN RSEC"/>
    <property type="match status" value="1"/>
</dbReference>
<keyword evidence="2" id="KW-1133">Transmembrane helix</keyword>
<gene>
    <name evidence="3" type="ORF">GHK24_10295</name>
</gene>
<dbReference type="AlphaFoldDB" id="A0A6L5JXV7"/>
<organism evidence="3 4">
    <name type="scientific">Rhodocyclus tenuis</name>
    <name type="common">Rhodospirillum tenue</name>
    <dbReference type="NCBI Taxonomy" id="1066"/>
    <lineage>
        <taxon>Bacteria</taxon>
        <taxon>Pseudomonadati</taxon>
        <taxon>Pseudomonadota</taxon>
        <taxon>Betaproteobacteria</taxon>
        <taxon>Rhodocyclales</taxon>
        <taxon>Rhodocyclaceae</taxon>
        <taxon>Rhodocyclus</taxon>
    </lineage>
</organism>
<evidence type="ECO:0000256" key="2">
    <source>
        <dbReference type="SAM" id="Phobius"/>
    </source>
</evidence>
<feature type="compositionally biased region" description="Low complexity" evidence="1">
    <location>
        <begin position="11"/>
        <end position="30"/>
    </location>
</feature>
<dbReference type="Proteomes" id="UP000480275">
    <property type="component" value="Unassembled WGS sequence"/>
</dbReference>
<evidence type="ECO:0000256" key="1">
    <source>
        <dbReference type="SAM" id="MobiDB-lite"/>
    </source>
</evidence>
<proteinExistence type="predicted"/>
<name>A0A6L5JXV7_RHOTE</name>
<reference evidence="3 4" key="1">
    <citation type="submission" date="2019-10" db="EMBL/GenBank/DDBJ databases">
        <title>Whole-genome sequence of the purple nonsulfur photosynthetic bacterium Rhodocyclus tenuis.</title>
        <authorList>
            <person name="Kyndt J.A."/>
            <person name="Meyer T.E."/>
        </authorList>
    </citation>
    <scope>NUCLEOTIDE SEQUENCE [LARGE SCALE GENOMIC DNA]</scope>
    <source>
        <strain evidence="3 4">DSM 110</strain>
    </source>
</reference>
<dbReference type="OrthoDB" id="7358626at2"/>
<accession>A0A6L5JXV7</accession>
<keyword evidence="2" id="KW-0812">Transmembrane</keyword>
<feature type="transmembrane region" description="Helical" evidence="2">
    <location>
        <begin position="146"/>
        <end position="166"/>
    </location>
</feature>
<protein>
    <submittedName>
        <fullName evidence="3">Fis family transcriptional regulator</fullName>
    </submittedName>
</protein>
<dbReference type="PANTHER" id="PTHR35867">
    <property type="entry name" value="PROTEIN RSEC"/>
    <property type="match status" value="1"/>
</dbReference>
<dbReference type="InterPro" id="IPR007359">
    <property type="entry name" value="SigmaE_reg_RseC_MucC"/>
</dbReference>